<keyword evidence="3" id="KW-0732">Signal</keyword>
<proteinExistence type="inferred from homology"/>
<keyword evidence="2" id="KW-0446">Lipid-binding</keyword>
<dbReference type="InterPro" id="IPR022272">
    <property type="entry name" value="Lipocalin_CS"/>
</dbReference>
<dbReference type="Gene3D" id="2.40.128.20">
    <property type="match status" value="1"/>
</dbReference>
<feature type="signal peptide" evidence="3">
    <location>
        <begin position="1"/>
        <end position="15"/>
    </location>
</feature>
<evidence type="ECO:0000259" key="4">
    <source>
        <dbReference type="Pfam" id="PF08212"/>
    </source>
</evidence>
<accession>A0A0R0AYP8</accession>
<dbReference type="InterPro" id="IPR002446">
    <property type="entry name" value="Lipocalin_bac"/>
</dbReference>
<dbReference type="InterPro" id="IPR012674">
    <property type="entry name" value="Calycin"/>
</dbReference>
<dbReference type="CDD" id="cd19438">
    <property type="entry name" value="lipocalin_Blc-like"/>
    <property type="match status" value="1"/>
</dbReference>
<evidence type="ECO:0000256" key="2">
    <source>
        <dbReference type="PIRNR" id="PIRNR036893"/>
    </source>
</evidence>
<comment type="caution">
    <text evidence="5">The sequence shown here is derived from an EMBL/GenBank/DDBJ whole genome shotgun (WGS) entry which is preliminary data.</text>
</comment>
<name>A0A0R0AYP8_9GAMM</name>
<organism evidence="5 6">
    <name type="scientific">Stenotrophomonas panacihumi</name>
    <dbReference type="NCBI Taxonomy" id="676599"/>
    <lineage>
        <taxon>Bacteria</taxon>
        <taxon>Pseudomonadati</taxon>
        <taxon>Pseudomonadota</taxon>
        <taxon>Gammaproteobacteria</taxon>
        <taxon>Lysobacterales</taxon>
        <taxon>Lysobacteraceae</taxon>
        <taxon>Stenotrophomonas</taxon>
    </lineage>
</organism>
<dbReference type="InterPro" id="IPR000566">
    <property type="entry name" value="Lipocln_cytosolic_FA-bd_dom"/>
</dbReference>
<dbReference type="InterPro" id="IPR022271">
    <property type="entry name" value="Lipocalin_ApoD"/>
</dbReference>
<comment type="subunit">
    <text evidence="2">Homodimer.</text>
</comment>
<dbReference type="STRING" id="676599.ARC20_05600"/>
<dbReference type="GO" id="GO:0009279">
    <property type="term" value="C:cell outer membrane"/>
    <property type="evidence" value="ECO:0007669"/>
    <property type="project" value="UniProtKB-SubCell"/>
</dbReference>
<dbReference type="PIRSF" id="PIRSF036893">
    <property type="entry name" value="Lipocalin_ApoD"/>
    <property type="match status" value="1"/>
</dbReference>
<feature type="domain" description="Lipocalin/cytosolic fatty-acid binding" evidence="4">
    <location>
        <begin position="28"/>
        <end position="171"/>
    </location>
</feature>
<keyword evidence="2" id="KW-0449">Lipoprotein</keyword>
<dbReference type="GO" id="GO:0008289">
    <property type="term" value="F:lipid binding"/>
    <property type="evidence" value="ECO:0007669"/>
    <property type="project" value="UniProtKB-UniRule"/>
</dbReference>
<dbReference type="PROSITE" id="PS00213">
    <property type="entry name" value="LIPOCALIN"/>
    <property type="match status" value="1"/>
</dbReference>
<comment type="function">
    <text evidence="2">Involved in the storage or transport of lipids necessary for membrane maintenance under stressful conditions. Displays a binding preference for lysophospholipids.</text>
</comment>
<keyword evidence="2" id="KW-0998">Cell outer membrane</keyword>
<comment type="subcellular location">
    <subcellularLocation>
        <location evidence="2">Cell outer membrane</location>
    </subcellularLocation>
</comment>
<gene>
    <name evidence="5" type="ORF">ARC20_05600</name>
</gene>
<dbReference type="GO" id="GO:0006950">
    <property type="term" value="P:response to stress"/>
    <property type="evidence" value="ECO:0007669"/>
    <property type="project" value="UniProtKB-ARBA"/>
</dbReference>
<dbReference type="PRINTS" id="PR01171">
    <property type="entry name" value="BCTLIPOCALIN"/>
</dbReference>
<dbReference type="InterPro" id="IPR047202">
    <property type="entry name" value="Lipocalin_Blc-like_dom"/>
</dbReference>
<comment type="similarity">
    <text evidence="1 2">Belongs to the calycin superfamily. Lipocalin family.</text>
</comment>
<dbReference type="PANTHER" id="PTHR10612:SF34">
    <property type="entry name" value="APOLIPOPROTEIN D"/>
    <property type="match status" value="1"/>
</dbReference>
<evidence type="ECO:0000256" key="3">
    <source>
        <dbReference type="SAM" id="SignalP"/>
    </source>
</evidence>
<evidence type="ECO:0000313" key="6">
    <source>
        <dbReference type="Proteomes" id="UP000051802"/>
    </source>
</evidence>
<dbReference type="SUPFAM" id="SSF50814">
    <property type="entry name" value="Lipocalins"/>
    <property type="match status" value="1"/>
</dbReference>
<keyword evidence="2" id="KW-0472">Membrane</keyword>
<evidence type="ECO:0000313" key="5">
    <source>
        <dbReference type="EMBL" id="KRG46372.1"/>
    </source>
</evidence>
<keyword evidence="6" id="KW-1185">Reference proteome</keyword>
<feature type="chain" id="PRO_5012113604" description="Outer membrane lipoprotein Blc" evidence="3">
    <location>
        <begin position="16"/>
        <end position="176"/>
    </location>
</feature>
<dbReference type="EMBL" id="LLXU01000056">
    <property type="protein sequence ID" value="KRG46372.1"/>
    <property type="molecule type" value="Genomic_DNA"/>
</dbReference>
<protein>
    <recommendedName>
        <fullName evidence="2">Outer membrane lipoprotein Blc</fullName>
    </recommendedName>
</protein>
<dbReference type="Pfam" id="PF08212">
    <property type="entry name" value="Lipocalin_2"/>
    <property type="match status" value="1"/>
</dbReference>
<sequence>MLFALAAVFVAPAHAARHEPPVTSVPQLDLSRYAGTWHEIAHLPVSFQKKCQGEITAQYTLRDDGKVGVRNRCRVADGGFIEAEGVARRVEGHPGRLEVRFAPDWLGWMPLVWADYWVIALDPDYQWAVVGDPDRRYLWILSRTPSMPRMQFEQLKARAAAMGYDLEPLILATPLE</sequence>
<reference evidence="5 6" key="1">
    <citation type="submission" date="2015-10" db="EMBL/GenBank/DDBJ databases">
        <title>Genome sequencing and analysis of members of genus Stenotrophomonas.</title>
        <authorList>
            <person name="Patil P.P."/>
            <person name="Midha S."/>
            <person name="Patil P.B."/>
        </authorList>
    </citation>
    <scope>NUCLEOTIDE SEQUENCE [LARGE SCALE GENOMIC DNA]</scope>
    <source>
        <strain evidence="5 6">JCM 16536</strain>
    </source>
</reference>
<dbReference type="AlphaFoldDB" id="A0A0R0AYP8"/>
<dbReference type="Proteomes" id="UP000051802">
    <property type="component" value="Unassembled WGS sequence"/>
</dbReference>
<dbReference type="PANTHER" id="PTHR10612">
    <property type="entry name" value="APOLIPOPROTEIN D"/>
    <property type="match status" value="1"/>
</dbReference>
<evidence type="ECO:0000256" key="1">
    <source>
        <dbReference type="ARBA" id="ARBA00006889"/>
    </source>
</evidence>